<dbReference type="Proteomes" id="UP000275408">
    <property type="component" value="Unassembled WGS sequence"/>
</dbReference>
<dbReference type="AlphaFoldDB" id="A0A3M6TF23"/>
<dbReference type="OrthoDB" id="660555at2759"/>
<keyword evidence="1" id="KW-0808">Transferase</keyword>
<sequence length="115" mass="12981">MKKMLCEVDLVIMPSRAEGFGLVALEALSVGLPVLVGKNSGFAQAITDLPYGKSCIVDSEEPEKWATAITTVQQEHSEYLQKIKDLREAYGKKYSWEEQCEALVDKMREKLKDRK</sequence>
<organism evidence="2 3">
    <name type="scientific">Pocillopora damicornis</name>
    <name type="common">Cauliflower coral</name>
    <name type="synonym">Millepora damicornis</name>
    <dbReference type="NCBI Taxonomy" id="46731"/>
    <lineage>
        <taxon>Eukaryota</taxon>
        <taxon>Metazoa</taxon>
        <taxon>Cnidaria</taxon>
        <taxon>Anthozoa</taxon>
        <taxon>Hexacorallia</taxon>
        <taxon>Scleractinia</taxon>
        <taxon>Astrocoeniina</taxon>
        <taxon>Pocilloporidae</taxon>
        <taxon>Pocillopora</taxon>
    </lineage>
</organism>
<reference evidence="2 3" key="1">
    <citation type="journal article" date="2018" name="Sci. Rep.">
        <title>Comparative analysis of the Pocillopora damicornis genome highlights role of immune system in coral evolution.</title>
        <authorList>
            <person name="Cunning R."/>
            <person name="Bay R.A."/>
            <person name="Gillette P."/>
            <person name="Baker A.C."/>
            <person name="Traylor-Knowles N."/>
        </authorList>
    </citation>
    <scope>NUCLEOTIDE SEQUENCE [LARGE SCALE GENOMIC DNA]</scope>
    <source>
        <strain evidence="2">RSMAS</strain>
        <tissue evidence="2">Whole animal</tissue>
    </source>
</reference>
<dbReference type="GO" id="GO:0016757">
    <property type="term" value="F:glycosyltransferase activity"/>
    <property type="evidence" value="ECO:0007669"/>
    <property type="project" value="TreeGrafter"/>
</dbReference>
<proteinExistence type="predicted"/>
<accession>A0A3M6TF23</accession>
<protein>
    <submittedName>
        <fullName evidence="2">Uncharacterized protein</fullName>
    </submittedName>
</protein>
<evidence type="ECO:0000256" key="1">
    <source>
        <dbReference type="ARBA" id="ARBA00022679"/>
    </source>
</evidence>
<gene>
    <name evidence="2" type="ORF">pdam_00017265</name>
</gene>
<dbReference type="PANTHER" id="PTHR46401">
    <property type="entry name" value="GLYCOSYLTRANSFERASE WBBK-RELATED"/>
    <property type="match status" value="1"/>
</dbReference>
<dbReference type="SUPFAM" id="SSF53756">
    <property type="entry name" value="UDP-Glycosyltransferase/glycogen phosphorylase"/>
    <property type="match status" value="1"/>
</dbReference>
<evidence type="ECO:0000313" key="3">
    <source>
        <dbReference type="Proteomes" id="UP000275408"/>
    </source>
</evidence>
<dbReference type="Pfam" id="PF20706">
    <property type="entry name" value="GT4-conflict"/>
    <property type="match status" value="1"/>
</dbReference>
<dbReference type="Gene3D" id="3.40.50.2000">
    <property type="entry name" value="Glycogen Phosphorylase B"/>
    <property type="match status" value="1"/>
</dbReference>
<dbReference type="PANTHER" id="PTHR46401:SF2">
    <property type="entry name" value="GLYCOSYLTRANSFERASE WBBK-RELATED"/>
    <property type="match status" value="1"/>
</dbReference>
<name>A0A3M6TF23_POCDA</name>
<keyword evidence="3" id="KW-1185">Reference proteome</keyword>
<comment type="caution">
    <text evidence="2">The sequence shown here is derived from an EMBL/GenBank/DDBJ whole genome shotgun (WGS) entry which is preliminary data.</text>
</comment>
<evidence type="ECO:0000313" key="2">
    <source>
        <dbReference type="EMBL" id="RMX39992.1"/>
    </source>
</evidence>
<dbReference type="EMBL" id="RCHS01003692">
    <property type="protein sequence ID" value="RMX39992.1"/>
    <property type="molecule type" value="Genomic_DNA"/>
</dbReference>